<comment type="caution">
    <text evidence="4">The sequence shown here is derived from an EMBL/GenBank/DDBJ whole genome shotgun (WGS) entry which is preliminary data.</text>
</comment>
<dbReference type="PROSITE" id="PS50082">
    <property type="entry name" value="WD_REPEATS_2"/>
    <property type="match status" value="2"/>
</dbReference>
<dbReference type="InterPro" id="IPR020472">
    <property type="entry name" value="WD40_PAC1"/>
</dbReference>
<dbReference type="OrthoDB" id="727118at2759"/>
<gene>
    <name evidence="4" type="ORF">GpartN1_g6622.t1</name>
</gene>
<dbReference type="Proteomes" id="UP001061958">
    <property type="component" value="Unassembled WGS sequence"/>
</dbReference>
<keyword evidence="5" id="KW-1185">Reference proteome</keyword>
<dbReference type="SMART" id="SM00320">
    <property type="entry name" value="WD40"/>
    <property type="match status" value="4"/>
</dbReference>
<protein>
    <submittedName>
        <fullName evidence="4">Uncharacterized protein</fullName>
    </submittedName>
</protein>
<organism evidence="4 5">
    <name type="scientific">Galdieria partita</name>
    <dbReference type="NCBI Taxonomy" id="83374"/>
    <lineage>
        <taxon>Eukaryota</taxon>
        <taxon>Rhodophyta</taxon>
        <taxon>Bangiophyceae</taxon>
        <taxon>Galdieriales</taxon>
        <taxon>Galdieriaceae</taxon>
        <taxon>Galdieria</taxon>
    </lineage>
</organism>
<dbReference type="InterPro" id="IPR036322">
    <property type="entry name" value="WD40_repeat_dom_sf"/>
</dbReference>
<dbReference type="SUPFAM" id="SSF50978">
    <property type="entry name" value="WD40 repeat-like"/>
    <property type="match status" value="1"/>
</dbReference>
<dbReference type="PANTHER" id="PTHR15653">
    <property type="entry name" value="STRIATIN"/>
    <property type="match status" value="1"/>
</dbReference>
<dbReference type="EMBL" id="BQMJ01000060">
    <property type="protein sequence ID" value="GJQ14831.1"/>
    <property type="molecule type" value="Genomic_DNA"/>
</dbReference>
<dbReference type="AlphaFoldDB" id="A0A9C7UT87"/>
<evidence type="ECO:0000313" key="5">
    <source>
        <dbReference type="Proteomes" id="UP001061958"/>
    </source>
</evidence>
<feature type="repeat" description="WD" evidence="3">
    <location>
        <begin position="296"/>
        <end position="318"/>
    </location>
</feature>
<name>A0A9C7UT87_9RHOD</name>
<evidence type="ECO:0000256" key="3">
    <source>
        <dbReference type="PROSITE-ProRule" id="PRU00221"/>
    </source>
</evidence>
<accession>A0A9C7UT87</accession>
<proteinExistence type="predicted"/>
<sequence>MSVTAQKSSSLSTQDALVLCTIAFMGYVWKKLCDMERGHFSSLDYRKLLRKRRNRMPPLLNVDIYCWKKSSWSIYRKKEPTPLETAKSSSKDKKESKNRQVRFSEANEVMNFDGERRVTKRKGEIIRGILRNVATDRDAKVKDSIVSPLSSPKESEYDSMERYVTLLAKKIDRSIRLEMDAIRIEIQQIRKLLNSHSEKDLNWRNSGEPLKKWKISDWERSNNNTSPSLSSKKDLFLQSQRPVTRIEKSNQAFEKEQGPSMKTVTYLSNHLGAVRKVILEPNELSWSKMERSSFRVITASEDCTLKLWNLEANYATHSTNLLSSADSYNNSSDHKTLNTPSVDQSFMTSLTCESIHTYRGHLAPILSAQIFPDMTLNGTNGLLVSGDAQGSLLFWDIPKAEEAAAYMSYHQLFPFQRYIVTNVHEGECIWDICKPLRDSPLMATAGADGTVKLWDYSSFRWDDESPIHRYTQMEPLGIIRFCHGDVNSERNHPIVFGVDTLSFTCGNLLVGSELGILCCIDLKERSISNRWYTNQLVYPSQERLGSIYAIETVNSVQVLLGGSAGNMILQDLRMEKPSQEIERAAGASAMITCVCSIVDNYWFACGGSQSMIRFWDIRKMDNCLQDLNIRKSIHPDKCCIWSLLNIPNWNCLLAATSLGYTFICSKDI</sequence>
<keyword evidence="1 3" id="KW-0853">WD repeat</keyword>
<dbReference type="InterPro" id="IPR051488">
    <property type="entry name" value="WD_repeat_striatin"/>
</dbReference>
<reference evidence="4" key="1">
    <citation type="journal article" date="2022" name="Proc. Natl. Acad. Sci. U.S.A.">
        <title>Life cycle and functional genomics of the unicellular red alga Galdieria for elucidating algal and plant evolution and industrial use.</title>
        <authorList>
            <person name="Hirooka S."/>
            <person name="Itabashi T."/>
            <person name="Ichinose T.M."/>
            <person name="Onuma R."/>
            <person name="Fujiwara T."/>
            <person name="Yamashita S."/>
            <person name="Jong L.W."/>
            <person name="Tomita R."/>
            <person name="Iwane A.H."/>
            <person name="Miyagishima S.Y."/>
        </authorList>
    </citation>
    <scope>NUCLEOTIDE SEQUENCE</scope>
    <source>
        <strain evidence="4">NBRC 102759</strain>
    </source>
</reference>
<dbReference type="PRINTS" id="PR00320">
    <property type="entry name" value="GPROTEINBRPT"/>
</dbReference>
<dbReference type="Pfam" id="PF00400">
    <property type="entry name" value="WD40"/>
    <property type="match status" value="3"/>
</dbReference>
<evidence type="ECO:0000256" key="1">
    <source>
        <dbReference type="ARBA" id="ARBA00022574"/>
    </source>
</evidence>
<dbReference type="PANTHER" id="PTHR15653:SF0">
    <property type="entry name" value="CONNECTOR OF KINASE TO AP-1, ISOFORM E"/>
    <property type="match status" value="1"/>
</dbReference>
<dbReference type="InterPro" id="IPR001680">
    <property type="entry name" value="WD40_rpt"/>
</dbReference>
<dbReference type="Gene3D" id="2.130.10.10">
    <property type="entry name" value="YVTN repeat-like/Quinoprotein amine dehydrogenase"/>
    <property type="match status" value="2"/>
</dbReference>
<keyword evidence="2" id="KW-0677">Repeat</keyword>
<feature type="repeat" description="WD" evidence="3">
    <location>
        <begin position="438"/>
        <end position="458"/>
    </location>
</feature>
<evidence type="ECO:0000313" key="4">
    <source>
        <dbReference type="EMBL" id="GJQ14831.1"/>
    </source>
</evidence>
<reference evidence="4" key="2">
    <citation type="submission" date="2022-01" db="EMBL/GenBank/DDBJ databases">
        <authorList>
            <person name="Hirooka S."/>
            <person name="Miyagishima S.Y."/>
        </authorList>
    </citation>
    <scope>NUCLEOTIDE SEQUENCE</scope>
    <source>
        <strain evidence="4">NBRC 102759</strain>
    </source>
</reference>
<evidence type="ECO:0000256" key="2">
    <source>
        <dbReference type="ARBA" id="ARBA00022737"/>
    </source>
</evidence>
<dbReference type="InterPro" id="IPR015943">
    <property type="entry name" value="WD40/YVTN_repeat-like_dom_sf"/>
</dbReference>